<gene>
    <name evidence="1" type="ORF">GGD57_002361</name>
</gene>
<dbReference type="Proteomes" id="UP000540909">
    <property type="component" value="Unassembled WGS sequence"/>
</dbReference>
<proteinExistence type="predicted"/>
<keyword evidence="1" id="KW-0808">Transferase</keyword>
<name>A0A7W6R350_9HYPH</name>
<sequence length="43" mass="4953">MNARYPIYEEADLTVLSRDVDKDIMVKEVLAANARGRDRPCRT</sequence>
<dbReference type="EMBL" id="JACIFY010000007">
    <property type="protein sequence ID" value="MBB4235787.1"/>
    <property type="molecule type" value="Genomic_DNA"/>
</dbReference>
<evidence type="ECO:0000313" key="1">
    <source>
        <dbReference type="EMBL" id="MBB4235787.1"/>
    </source>
</evidence>
<reference evidence="1 2" key="1">
    <citation type="submission" date="2020-08" db="EMBL/GenBank/DDBJ databases">
        <title>Genomic Encyclopedia of Type Strains, Phase IV (KMG-V): Genome sequencing to study the core and pangenomes of soil and plant-associated prokaryotes.</title>
        <authorList>
            <person name="Whitman W."/>
        </authorList>
    </citation>
    <scope>NUCLEOTIDE SEQUENCE [LARGE SCALE GENOMIC DNA]</scope>
    <source>
        <strain evidence="1 2">SEMIA 4089</strain>
    </source>
</reference>
<dbReference type="GO" id="GO:0016301">
    <property type="term" value="F:kinase activity"/>
    <property type="evidence" value="ECO:0007669"/>
    <property type="project" value="UniProtKB-KW"/>
</dbReference>
<dbReference type="AlphaFoldDB" id="A0A7W6R350"/>
<accession>A0A7W6R350</accession>
<protein>
    <submittedName>
        <fullName evidence="1">Shikimate kinase</fullName>
    </submittedName>
</protein>
<organism evidence="1 2">
    <name type="scientific">Rhizobium esperanzae</name>
    <dbReference type="NCBI Taxonomy" id="1967781"/>
    <lineage>
        <taxon>Bacteria</taxon>
        <taxon>Pseudomonadati</taxon>
        <taxon>Pseudomonadota</taxon>
        <taxon>Alphaproteobacteria</taxon>
        <taxon>Hyphomicrobiales</taxon>
        <taxon>Rhizobiaceae</taxon>
        <taxon>Rhizobium/Agrobacterium group</taxon>
        <taxon>Rhizobium</taxon>
    </lineage>
</organism>
<evidence type="ECO:0000313" key="2">
    <source>
        <dbReference type="Proteomes" id="UP000540909"/>
    </source>
</evidence>
<keyword evidence="1" id="KW-0418">Kinase</keyword>
<comment type="caution">
    <text evidence="1">The sequence shown here is derived from an EMBL/GenBank/DDBJ whole genome shotgun (WGS) entry which is preliminary data.</text>
</comment>